<comment type="caution">
    <text evidence="1">The sequence shown here is derived from an EMBL/GenBank/DDBJ whole genome shotgun (WGS) entry which is preliminary data.</text>
</comment>
<evidence type="ECO:0000313" key="2">
    <source>
        <dbReference type="Proteomes" id="UP000622552"/>
    </source>
</evidence>
<name>A0A8J7KIK7_9ACTN</name>
<reference evidence="1" key="1">
    <citation type="submission" date="2020-11" db="EMBL/GenBank/DDBJ databases">
        <title>Sequencing the genomes of 1000 actinobacteria strains.</title>
        <authorList>
            <person name="Klenk H.-P."/>
        </authorList>
    </citation>
    <scope>NUCLEOTIDE SEQUENCE</scope>
    <source>
        <strain evidence="1">DSM 45356</strain>
    </source>
</reference>
<proteinExistence type="predicted"/>
<evidence type="ECO:0000313" key="1">
    <source>
        <dbReference type="EMBL" id="MBG6134181.1"/>
    </source>
</evidence>
<dbReference type="RefSeq" id="WP_203787656.1">
    <property type="nucleotide sequence ID" value="NZ_BONS01000026.1"/>
</dbReference>
<gene>
    <name evidence="1" type="ORF">IW245_000375</name>
</gene>
<dbReference type="AlphaFoldDB" id="A0A8J7KIK7"/>
<organism evidence="1 2">
    <name type="scientific">Longispora fulva</name>
    <dbReference type="NCBI Taxonomy" id="619741"/>
    <lineage>
        <taxon>Bacteria</taxon>
        <taxon>Bacillati</taxon>
        <taxon>Actinomycetota</taxon>
        <taxon>Actinomycetes</taxon>
        <taxon>Micromonosporales</taxon>
        <taxon>Micromonosporaceae</taxon>
        <taxon>Longispora</taxon>
    </lineage>
</organism>
<protein>
    <submittedName>
        <fullName evidence="1">Uncharacterized protein</fullName>
    </submittedName>
</protein>
<dbReference type="Proteomes" id="UP000622552">
    <property type="component" value="Unassembled WGS sequence"/>
</dbReference>
<accession>A0A8J7KIK7</accession>
<dbReference type="EMBL" id="JADOUF010000001">
    <property type="protein sequence ID" value="MBG6134181.1"/>
    <property type="molecule type" value="Genomic_DNA"/>
</dbReference>
<keyword evidence="2" id="KW-1185">Reference proteome</keyword>
<sequence length="90" mass="9120">MVLIAGTTETPPAGIAAANGVESVQASVHNLSTLLAVLASEGVESGYVSGWNGQQGDYVLRSNGAIAPYDEHANDTGHAFVVQPQAPGTD</sequence>